<keyword evidence="6" id="KW-1185">Reference proteome</keyword>
<dbReference type="InterPro" id="IPR036427">
    <property type="entry name" value="Bromodomain-like_sf"/>
</dbReference>
<evidence type="ECO:0000313" key="6">
    <source>
        <dbReference type="Proteomes" id="UP000717585"/>
    </source>
</evidence>
<evidence type="ECO:0000256" key="1">
    <source>
        <dbReference type="ARBA" id="ARBA00023117"/>
    </source>
</evidence>
<dbReference type="Proteomes" id="UP000717585">
    <property type="component" value="Unassembled WGS sequence"/>
</dbReference>
<accession>A0A8J6B2W9</accession>
<feature type="region of interest" description="Disordered" evidence="3">
    <location>
        <begin position="164"/>
        <end position="213"/>
    </location>
</feature>
<organism evidence="5 6">
    <name type="scientific">Carpediemonas membranifera</name>
    <dbReference type="NCBI Taxonomy" id="201153"/>
    <lineage>
        <taxon>Eukaryota</taxon>
        <taxon>Metamonada</taxon>
        <taxon>Carpediemonas-like organisms</taxon>
        <taxon>Carpediemonas</taxon>
    </lineage>
</organism>
<feature type="domain" description="Bromo" evidence="4">
    <location>
        <begin position="57"/>
        <end position="134"/>
    </location>
</feature>
<dbReference type="AlphaFoldDB" id="A0A8J6B2W9"/>
<name>A0A8J6B2W9_9EUKA</name>
<evidence type="ECO:0000313" key="5">
    <source>
        <dbReference type="EMBL" id="KAG9394563.1"/>
    </source>
</evidence>
<evidence type="ECO:0000259" key="4">
    <source>
        <dbReference type="PROSITE" id="PS50014"/>
    </source>
</evidence>
<dbReference type="PANTHER" id="PTHR45926">
    <property type="entry name" value="OSJNBA0053K19.4 PROTEIN"/>
    <property type="match status" value="1"/>
</dbReference>
<dbReference type="InterPro" id="IPR001487">
    <property type="entry name" value="Bromodomain"/>
</dbReference>
<dbReference type="SMART" id="SM00297">
    <property type="entry name" value="BROMO"/>
    <property type="match status" value="1"/>
</dbReference>
<reference evidence="5" key="1">
    <citation type="submission" date="2021-05" db="EMBL/GenBank/DDBJ databases">
        <title>A free-living protist that lacks canonical eukaryotic 1 DNA replication and segregation systems.</title>
        <authorList>
            <person name="Salas-Leiva D.E."/>
            <person name="Tromer E.C."/>
            <person name="Curtis B.A."/>
            <person name="Jerlstrom-Hultqvist J."/>
            <person name="Kolisko M."/>
            <person name="Yi Z."/>
            <person name="Salas-Leiva J.S."/>
            <person name="Gallot-Lavallee L."/>
            <person name="Kops G.J.P.L."/>
            <person name="Archibald J.M."/>
            <person name="Simpson A.G.B."/>
            <person name="Roger A.J."/>
        </authorList>
    </citation>
    <scope>NUCLEOTIDE SEQUENCE</scope>
    <source>
        <strain evidence="5">BICM</strain>
    </source>
</reference>
<sequence>MKEVPVPDDSEFFDQDTIPESRLDEDFLASSDEKRARTTDDDETLWVAARGVIDKLCKNKLFDWFRYPVDTVKLNIPEYDKIIPEKMDLGTIRKRIDNRDDPANSMNSLQDVIDHVYKVVNNAKTFNSSPAHAVHIRAISLGQVFDLLWAVNVKPLLGKKRPAEVGLEDDGDESMDEATAEAEVEAEPEAEAETAKSDVVQSDAEVPELPSGPVIPEAAPIAIPVEPEVPAKTSAQLRNERIESLNEQLNELGEVMTEDDSTRLLEVLRIPVDEADELNIDLHEYSDEILNDVESYLKAMKSRLGV</sequence>
<dbReference type="Gene3D" id="1.20.920.10">
    <property type="entry name" value="Bromodomain-like"/>
    <property type="match status" value="1"/>
</dbReference>
<evidence type="ECO:0000256" key="2">
    <source>
        <dbReference type="PROSITE-ProRule" id="PRU00035"/>
    </source>
</evidence>
<gene>
    <name evidence="5" type="ORF">J8273_3813</name>
</gene>
<dbReference type="OrthoDB" id="21449at2759"/>
<dbReference type="PROSITE" id="PS50014">
    <property type="entry name" value="BROMODOMAIN_2"/>
    <property type="match status" value="1"/>
</dbReference>
<keyword evidence="1 2" id="KW-0103">Bromodomain</keyword>
<dbReference type="SUPFAM" id="SSF47370">
    <property type="entry name" value="Bromodomain"/>
    <property type="match status" value="1"/>
</dbReference>
<proteinExistence type="predicted"/>
<protein>
    <submittedName>
        <fullName evidence="5">Bromodomain</fullName>
    </submittedName>
</protein>
<dbReference type="EMBL" id="JAHDYR010000014">
    <property type="protein sequence ID" value="KAG9394563.1"/>
    <property type="molecule type" value="Genomic_DNA"/>
</dbReference>
<feature type="compositionally biased region" description="Acidic residues" evidence="3">
    <location>
        <begin position="166"/>
        <end position="192"/>
    </location>
</feature>
<comment type="caution">
    <text evidence="5">The sequence shown here is derived from an EMBL/GenBank/DDBJ whole genome shotgun (WGS) entry which is preliminary data.</text>
</comment>
<dbReference type="Pfam" id="PF00439">
    <property type="entry name" value="Bromodomain"/>
    <property type="match status" value="1"/>
</dbReference>
<evidence type="ECO:0000256" key="3">
    <source>
        <dbReference type="SAM" id="MobiDB-lite"/>
    </source>
</evidence>